<protein>
    <submittedName>
        <fullName evidence="2">Uncharacterized protein</fullName>
    </submittedName>
</protein>
<dbReference type="Proteomes" id="UP000027997">
    <property type="component" value="Unassembled WGS sequence"/>
</dbReference>
<sequence>MRIGVKLQLSEKSLQILFSVIFVISVVQRLVISASLGKAENHHQRQKQGEKITAAAVAEQFTVIAVMVVRRQIHCQKPQIGKSYKEVSFKNSL</sequence>
<keyword evidence="1" id="KW-0812">Transmembrane</keyword>
<name>A0A081K7E8_9GAMM</name>
<feature type="transmembrane region" description="Helical" evidence="1">
    <location>
        <begin position="12"/>
        <end position="32"/>
    </location>
</feature>
<comment type="caution">
    <text evidence="2">The sequence shown here is derived from an EMBL/GenBank/DDBJ whole genome shotgun (WGS) entry which is preliminary data.</text>
</comment>
<evidence type="ECO:0000313" key="3">
    <source>
        <dbReference type="Proteomes" id="UP000027997"/>
    </source>
</evidence>
<evidence type="ECO:0000313" key="2">
    <source>
        <dbReference type="EMBL" id="KEI70074.1"/>
    </source>
</evidence>
<feature type="transmembrane region" description="Helical" evidence="1">
    <location>
        <begin position="52"/>
        <end position="69"/>
    </location>
</feature>
<dbReference type="EMBL" id="JOJP01000001">
    <property type="protein sequence ID" value="KEI70074.1"/>
    <property type="molecule type" value="Genomic_DNA"/>
</dbReference>
<keyword evidence="1" id="KW-0472">Membrane</keyword>
<accession>A0A081K7E8</accession>
<organism evidence="2 3">
    <name type="scientific">Endozoicomonas elysicola</name>
    <dbReference type="NCBI Taxonomy" id="305900"/>
    <lineage>
        <taxon>Bacteria</taxon>
        <taxon>Pseudomonadati</taxon>
        <taxon>Pseudomonadota</taxon>
        <taxon>Gammaproteobacteria</taxon>
        <taxon>Oceanospirillales</taxon>
        <taxon>Endozoicomonadaceae</taxon>
        <taxon>Endozoicomonas</taxon>
    </lineage>
</organism>
<keyword evidence="1" id="KW-1133">Transmembrane helix</keyword>
<gene>
    <name evidence="2" type="ORF">GV64_04335</name>
</gene>
<reference evidence="2 3" key="1">
    <citation type="submission" date="2014-06" db="EMBL/GenBank/DDBJ databases">
        <title>Whole Genome Sequences of Three Symbiotic Endozoicomonas Bacteria.</title>
        <authorList>
            <person name="Neave M.J."/>
            <person name="Apprill A."/>
            <person name="Voolstra C.R."/>
        </authorList>
    </citation>
    <scope>NUCLEOTIDE SEQUENCE [LARGE SCALE GENOMIC DNA]</scope>
    <source>
        <strain evidence="2 3">DSM 22380</strain>
    </source>
</reference>
<proteinExistence type="predicted"/>
<evidence type="ECO:0000256" key="1">
    <source>
        <dbReference type="SAM" id="Phobius"/>
    </source>
</evidence>
<keyword evidence="3" id="KW-1185">Reference proteome</keyword>
<dbReference type="AlphaFoldDB" id="A0A081K7E8"/>